<evidence type="ECO:0000313" key="8">
    <source>
        <dbReference type="Proteomes" id="UP000054893"/>
    </source>
</evidence>
<dbReference type="GO" id="GO:0009055">
    <property type="term" value="F:electron transfer activity"/>
    <property type="evidence" value="ECO:0007669"/>
    <property type="project" value="InterPro"/>
</dbReference>
<keyword evidence="5" id="KW-0732">Signal</keyword>
<organism evidence="7 8">
    <name type="scientific">Caballeronia sordidicola</name>
    <name type="common">Burkholderia sordidicola</name>
    <dbReference type="NCBI Taxonomy" id="196367"/>
    <lineage>
        <taxon>Bacteria</taxon>
        <taxon>Pseudomonadati</taxon>
        <taxon>Pseudomonadota</taxon>
        <taxon>Betaproteobacteria</taxon>
        <taxon>Burkholderiales</taxon>
        <taxon>Burkholderiaceae</taxon>
        <taxon>Caballeronia</taxon>
    </lineage>
</organism>
<dbReference type="GO" id="GO:0046872">
    <property type="term" value="F:metal ion binding"/>
    <property type="evidence" value="ECO:0007669"/>
    <property type="project" value="UniProtKB-KW"/>
</dbReference>
<feature type="signal peptide" evidence="5">
    <location>
        <begin position="1"/>
        <end position="20"/>
    </location>
</feature>
<dbReference type="InterPro" id="IPR036909">
    <property type="entry name" value="Cyt_c-like_dom_sf"/>
</dbReference>
<evidence type="ECO:0000256" key="5">
    <source>
        <dbReference type="SAM" id="SignalP"/>
    </source>
</evidence>
<evidence type="ECO:0000256" key="4">
    <source>
        <dbReference type="PROSITE-ProRule" id="PRU00433"/>
    </source>
</evidence>
<dbReference type="Proteomes" id="UP000054893">
    <property type="component" value="Unassembled WGS sequence"/>
</dbReference>
<name>A0A158FMG1_CABSO</name>
<evidence type="ECO:0000313" key="7">
    <source>
        <dbReference type="EMBL" id="SAL20801.1"/>
    </source>
</evidence>
<dbReference type="RefSeq" id="WP_060818041.1">
    <property type="nucleotide sequence ID" value="NZ_FCOC02000003.1"/>
</dbReference>
<feature type="domain" description="Cytochrome c" evidence="6">
    <location>
        <begin position="43"/>
        <end position="122"/>
    </location>
</feature>
<evidence type="ECO:0000256" key="1">
    <source>
        <dbReference type="ARBA" id="ARBA00022617"/>
    </source>
</evidence>
<dbReference type="GO" id="GO:0020037">
    <property type="term" value="F:heme binding"/>
    <property type="evidence" value="ECO:0007669"/>
    <property type="project" value="InterPro"/>
</dbReference>
<dbReference type="SUPFAM" id="SSF46626">
    <property type="entry name" value="Cytochrome c"/>
    <property type="match status" value="1"/>
</dbReference>
<keyword evidence="1 4" id="KW-0349">Heme</keyword>
<keyword evidence="3 4" id="KW-0408">Iron</keyword>
<dbReference type="OrthoDB" id="5567444at2"/>
<evidence type="ECO:0000256" key="3">
    <source>
        <dbReference type="ARBA" id="ARBA00023004"/>
    </source>
</evidence>
<proteinExistence type="predicted"/>
<sequence>MKGRTLLPLAIALVALPASYAQTDPAQMKPVAYQVVDGNKVDNNTLQGWRTWRALACERCHGAQQQGMVGPSLIDAFKTLDTNEFHRTVFGGRLDKGMPDFSSSPMMQKNWQNLYAYLKGRSDGKIKPGDLQAIDAK</sequence>
<dbReference type="PROSITE" id="PS51007">
    <property type="entry name" value="CYTC"/>
    <property type="match status" value="1"/>
</dbReference>
<dbReference type="Pfam" id="PF13442">
    <property type="entry name" value="Cytochrome_CBB3"/>
    <property type="match status" value="1"/>
</dbReference>
<accession>A0A158FMG1</accession>
<evidence type="ECO:0000256" key="2">
    <source>
        <dbReference type="ARBA" id="ARBA00022723"/>
    </source>
</evidence>
<dbReference type="Gene3D" id="1.10.760.10">
    <property type="entry name" value="Cytochrome c-like domain"/>
    <property type="match status" value="1"/>
</dbReference>
<keyword evidence="2 4" id="KW-0479">Metal-binding</keyword>
<dbReference type="AlphaFoldDB" id="A0A158FMG1"/>
<gene>
    <name evidence="7" type="ORF">AWB64_01496</name>
</gene>
<dbReference type="EMBL" id="FCOC02000003">
    <property type="protein sequence ID" value="SAL20801.1"/>
    <property type="molecule type" value="Genomic_DNA"/>
</dbReference>
<reference evidence="7 8" key="1">
    <citation type="submission" date="2016-01" db="EMBL/GenBank/DDBJ databases">
        <authorList>
            <person name="Oliw E.H."/>
        </authorList>
    </citation>
    <scope>NUCLEOTIDE SEQUENCE [LARGE SCALE GENOMIC DNA]</scope>
    <source>
        <strain evidence="7">LMG 22029</strain>
    </source>
</reference>
<dbReference type="InterPro" id="IPR009056">
    <property type="entry name" value="Cyt_c-like_dom"/>
</dbReference>
<protein>
    <submittedName>
        <fullName evidence="7">Cytochrome c-555</fullName>
    </submittedName>
</protein>
<feature type="chain" id="PRO_5007810243" evidence="5">
    <location>
        <begin position="21"/>
        <end position="137"/>
    </location>
</feature>
<evidence type="ECO:0000259" key="6">
    <source>
        <dbReference type="PROSITE" id="PS51007"/>
    </source>
</evidence>